<gene>
    <name evidence="8" type="ORF">B7694_07985</name>
</gene>
<feature type="transmembrane region" description="Helical" evidence="6">
    <location>
        <begin position="352"/>
        <end position="372"/>
    </location>
</feature>
<evidence type="ECO:0000256" key="2">
    <source>
        <dbReference type="ARBA" id="ARBA00022475"/>
    </source>
</evidence>
<keyword evidence="2" id="KW-1003">Cell membrane</keyword>
<feature type="transmembrane region" description="Helical" evidence="6">
    <location>
        <begin position="231"/>
        <end position="251"/>
    </location>
</feature>
<feature type="transmembrane region" description="Helical" evidence="6">
    <location>
        <begin position="440"/>
        <end position="458"/>
    </location>
</feature>
<evidence type="ECO:0000313" key="9">
    <source>
        <dbReference type="Proteomes" id="UP000193505"/>
    </source>
</evidence>
<dbReference type="Pfam" id="PF00753">
    <property type="entry name" value="Lactamase_B"/>
    <property type="match status" value="1"/>
</dbReference>
<dbReference type="Pfam" id="PF03772">
    <property type="entry name" value="Competence"/>
    <property type="match status" value="1"/>
</dbReference>
<evidence type="ECO:0000313" key="8">
    <source>
        <dbReference type="EMBL" id="ORP03418.1"/>
    </source>
</evidence>
<feature type="transmembrane region" description="Helical" evidence="6">
    <location>
        <begin position="378"/>
        <end position="395"/>
    </location>
</feature>
<dbReference type="GO" id="GO:0005886">
    <property type="term" value="C:plasma membrane"/>
    <property type="evidence" value="ECO:0007669"/>
    <property type="project" value="UniProtKB-SubCell"/>
</dbReference>
<dbReference type="InterPro" id="IPR004797">
    <property type="entry name" value="Competence_ComEC/Rec2"/>
</dbReference>
<dbReference type="EMBL" id="NCVL01000051">
    <property type="protein sequence ID" value="ORP03418.1"/>
    <property type="molecule type" value="Genomic_DNA"/>
</dbReference>
<keyword evidence="5 6" id="KW-0472">Membrane</keyword>
<sequence length="746" mass="84561">MLQWIKNIPIPLIYLSFLLLWLYYAIFSASYLALLGFVFLLVCLFFQFPWKLAGKIIAICGVFGFWFLFQNWQQSQASQNLANSVERVRILPDTIKVNGDSLSFRGKSDGHIFQVYYKLQSEEEKEAFQALTDLHDLELEGKLSEPEGRRNFGGFDYQAYLKTQGIYQTLNIKRIQSLQKVGSWDIGENLSSLRRKAVVWIKTHFPDPMRNYMTGLLLGHLDTDFEEMNELYSSLGIIHLFALSGMQVGFFMDGFKKLLLRLGLTQEKLKWLTYPFSLIYAGMTGFSASVIRSLLQKLLAQHGVKGLDNFSLTVLVLFIVMPNFFLTAGGVLSCAYAFILTMTSKEGEGLKAVARESLVISLGILPILSFYFAEFQPWSILLTFVFSFLFDLVFLPLLSILFALSFLYPVIQLNFIFEWLEGMIRLVSQVASRPLVFGQPNAWLLILLLISLALVYDLRKNIKKLIVLSLLITGLFFLTKNPLENEITMLDVGQGESIFLRDVTGKTILIDVGGKAESDKKIEKWQEKSTTSNAQRTLIPYLKSRGVAKIDQLILTNTDKEYVGDLLEVTKAFHVGEILVSKGSLKQKQFVAELQATQTKVRSITAGENLSIFGSQLEVLSPRKIGDGGYEDSLVLYGKLLDKYFLFTGNLEEKGEKELLKHYPDLKVDVLKAGQHGSKKSSSSDFLEKLKPEFTLISVGKNNRAKLPHQETLTRLETINSKVYRTDQHGAIRFKGWNSWKVETVG</sequence>
<dbReference type="Pfam" id="PF13567">
    <property type="entry name" value="DUF4131"/>
    <property type="match status" value="1"/>
</dbReference>
<dbReference type="PANTHER" id="PTHR30619:SF1">
    <property type="entry name" value="RECOMBINATION PROTEIN 2"/>
    <property type="match status" value="1"/>
</dbReference>
<name>A0A1X1KVD5_STRMT</name>
<reference evidence="8 9" key="1">
    <citation type="journal article" date="2016" name="Eur. J. Clin. Microbiol. Infect. Dis.">
        <title>Whole genome sequencing as a tool for phylogenetic analysis of clinical strains of Mitis group streptococci.</title>
        <authorList>
            <person name="Rasmussen L.H."/>
            <person name="Dargis R."/>
            <person name="Hojholt K."/>
            <person name="Christensen J.J."/>
            <person name="Skovgaard O."/>
            <person name="Justesen U.S."/>
            <person name="Rosenvinge F.S."/>
            <person name="Moser C."/>
            <person name="Lukjancenko O."/>
            <person name="Rasmussen S."/>
            <person name="Nielsen X.C."/>
        </authorList>
    </citation>
    <scope>NUCLEOTIDE SEQUENCE [LARGE SCALE GENOMIC DNA]</scope>
    <source>
        <strain evidence="8 9">OD_310347_11</strain>
    </source>
</reference>
<dbReference type="PANTHER" id="PTHR30619">
    <property type="entry name" value="DNA INTERNALIZATION/COMPETENCE PROTEIN COMEC/REC2"/>
    <property type="match status" value="1"/>
</dbReference>
<dbReference type="NCBIfam" id="TIGR00361">
    <property type="entry name" value="ComEC_Rec2"/>
    <property type="match status" value="1"/>
</dbReference>
<dbReference type="GO" id="GO:0030420">
    <property type="term" value="P:establishment of competence for transformation"/>
    <property type="evidence" value="ECO:0007669"/>
    <property type="project" value="InterPro"/>
</dbReference>
<dbReference type="AlphaFoldDB" id="A0A1X1KVD5"/>
<keyword evidence="3 6" id="KW-0812">Transmembrane</keyword>
<dbReference type="InterPro" id="IPR035681">
    <property type="entry name" value="ComA-like_MBL"/>
</dbReference>
<dbReference type="Proteomes" id="UP000193505">
    <property type="component" value="Unassembled WGS sequence"/>
</dbReference>
<organism evidence="8 9">
    <name type="scientific">Streptococcus mitis</name>
    <dbReference type="NCBI Taxonomy" id="28037"/>
    <lineage>
        <taxon>Bacteria</taxon>
        <taxon>Bacillati</taxon>
        <taxon>Bacillota</taxon>
        <taxon>Bacilli</taxon>
        <taxon>Lactobacillales</taxon>
        <taxon>Streptococcaceae</taxon>
        <taxon>Streptococcus</taxon>
        <taxon>Streptococcus mitis group</taxon>
    </lineage>
</organism>
<evidence type="ECO:0000256" key="1">
    <source>
        <dbReference type="ARBA" id="ARBA00004651"/>
    </source>
</evidence>
<keyword evidence="4 6" id="KW-1133">Transmembrane helix</keyword>
<dbReference type="InterPro" id="IPR001279">
    <property type="entry name" value="Metallo-B-lactamas"/>
</dbReference>
<dbReference type="InterPro" id="IPR004477">
    <property type="entry name" value="ComEC_N"/>
</dbReference>
<dbReference type="RefSeq" id="WP_084954235.1">
    <property type="nucleotide sequence ID" value="NZ_NCVL01000051.1"/>
</dbReference>
<proteinExistence type="predicted"/>
<comment type="subcellular location">
    <subcellularLocation>
        <location evidence="1">Cell membrane</location>
        <topology evidence="1">Multi-pass membrane protein</topology>
    </subcellularLocation>
</comment>
<evidence type="ECO:0000256" key="6">
    <source>
        <dbReference type="SAM" id="Phobius"/>
    </source>
</evidence>
<comment type="caution">
    <text evidence="8">The sequence shown here is derived from an EMBL/GenBank/DDBJ whole genome shotgun (WGS) entry which is preliminary data.</text>
</comment>
<feature type="domain" description="Metallo-beta-lactamase" evidence="7">
    <location>
        <begin position="494"/>
        <end position="701"/>
    </location>
</feature>
<evidence type="ECO:0000256" key="3">
    <source>
        <dbReference type="ARBA" id="ARBA00022692"/>
    </source>
</evidence>
<accession>A0A1X1KVD5</accession>
<dbReference type="InterPro" id="IPR025405">
    <property type="entry name" value="DUF4131"/>
</dbReference>
<feature type="transmembrane region" description="Helical" evidence="6">
    <location>
        <begin position="465"/>
        <end position="483"/>
    </location>
</feature>
<dbReference type="NCBIfam" id="TIGR00360">
    <property type="entry name" value="ComEC_N-term"/>
    <property type="match status" value="1"/>
</dbReference>
<evidence type="ECO:0000256" key="4">
    <source>
        <dbReference type="ARBA" id="ARBA00022989"/>
    </source>
</evidence>
<evidence type="ECO:0000256" key="5">
    <source>
        <dbReference type="ARBA" id="ARBA00023136"/>
    </source>
</evidence>
<protein>
    <submittedName>
        <fullName evidence="8">DNA internalization-related competence protein ComEC/Rec2</fullName>
    </submittedName>
</protein>
<dbReference type="SMART" id="SM00849">
    <property type="entry name" value="Lactamase_B"/>
    <property type="match status" value="1"/>
</dbReference>
<feature type="transmembrane region" description="Helical" evidence="6">
    <location>
        <begin position="12"/>
        <end position="45"/>
    </location>
</feature>
<dbReference type="SUPFAM" id="SSF56281">
    <property type="entry name" value="Metallo-hydrolase/oxidoreductase"/>
    <property type="match status" value="1"/>
</dbReference>
<dbReference type="InterPro" id="IPR052159">
    <property type="entry name" value="Competence_DNA_uptake"/>
</dbReference>
<feature type="transmembrane region" description="Helical" evidence="6">
    <location>
        <begin position="272"/>
        <end position="295"/>
    </location>
</feature>
<dbReference type="Gene3D" id="3.60.15.10">
    <property type="entry name" value="Ribonuclease Z/Hydroxyacylglutathione hydrolase-like"/>
    <property type="match status" value="1"/>
</dbReference>
<feature type="transmembrane region" description="Helical" evidence="6">
    <location>
        <begin position="315"/>
        <end position="340"/>
    </location>
</feature>
<dbReference type="CDD" id="cd07731">
    <property type="entry name" value="ComA-like_MBL-fold"/>
    <property type="match status" value="1"/>
</dbReference>
<feature type="transmembrane region" description="Helical" evidence="6">
    <location>
        <begin position="52"/>
        <end position="69"/>
    </location>
</feature>
<dbReference type="InterPro" id="IPR036866">
    <property type="entry name" value="RibonucZ/Hydroxyglut_hydro"/>
</dbReference>
<evidence type="ECO:0000259" key="7">
    <source>
        <dbReference type="SMART" id="SM00849"/>
    </source>
</evidence>